<dbReference type="AlphaFoldDB" id="A0A0F9IVF8"/>
<evidence type="ECO:0000313" key="1">
    <source>
        <dbReference type="EMBL" id="KKL91102.1"/>
    </source>
</evidence>
<sequence>VCTATERQAINTLGGSLRDKPKLRSYPASRKCSWTIVDGPEHRNKFVPNVSSRWNPLQEAFWFYRAVCAGRMEVDEAIRMIEMTDRHLACLCKTFPEDVRLFTAIYQQRKRTLECFVKAYMGKFGLDAMEEAANREAQRAYALARSNTAAGASTAEPE</sequence>
<accession>A0A0F9IVF8</accession>
<proteinExistence type="predicted"/>
<feature type="non-terminal residue" evidence="1">
    <location>
        <position position="1"/>
    </location>
</feature>
<dbReference type="EMBL" id="LAZR01019824">
    <property type="protein sequence ID" value="KKL91102.1"/>
    <property type="molecule type" value="Genomic_DNA"/>
</dbReference>
<reference evidence="1" key="1">
    <citation type="journal article" date="2015" name="Nature">
        <title>Complex archaea that bridge the gap between prokaryotes and eukaryotes.</title>
        <authorList>
            <person name="Spang A."/>
            <person name="Saw J.H."/>
            <person name="Jorgensen S.L."/>
            <person name="Zaremba-Niedzwiedzka K."/>
            <person name="Martijn J."/>
            <person name="Lind A.E."/>
            <person name="van Eijk R."/>
            <person name="Schleper C."/>
            <person name="Guy L."/>
            <person name="Ettema T.J."/>
        </authorList>
    </citation>
    <scope>NUCLEOTIDE SEQUENCE</scope>
</reference>
<name>A0A0F9IVF8_9ZZZZ</name>
<organism evidence="1">
    <name type="scientific">marine sediment metagenome</name>
    <dbReference type="NCBI Taxonomy" id="412755"/>
    <lineage>
        <taxon>unclassified sequences</taxon>
        <taxon>metagenomes</taxon>
        <taxon>ecological metagenomes</taxon>
    </lineage>
</organism>
<protein>
    <submittedName>
        <fullName evidence="1">Uncharacterized protein</fullName>
    </submittedName>
</protein>
<gene>
    <name evidence="1" type="ORF">LCGC14_1898090</name>
</gene>
<comment type="caution">
    <text evidence="1">The sequence shown here is derived from an EMBL/GenBank/DDBJ whole genome shotgun (WGS) entry which is preliminary data.</text>
</comment>